<dbReference type="Gene3D" id="1.20.120.450">
    <property type="entry name" value="dinb family like domain"/>
    <property type="match status" value="1"/>
</dbReference>
<sequence length="180" mass="19793">MTAPADPEAARIRSYLVSVAARLPLIELVEKVRHDCLPLGEAAALVPPERFAERPGPGAWSAAETWAHILDMNEQGAAAIEAILDGAAPPARAIDDALRHAPADLPGGPACYERYRRRREQLLARVAAARGDEHLDRTIRHPMFGDLSWREWLLFMRVHDLDHLRQLQAIAAALGGGRQP</sequence>
<protein>
    <submittedName>
        <fullName evidence="2">DinB family protein</fullName>
    </submittedName>
</protein>
<dbReference type="Proteomes" id="UP001212803">
    <property type="component" value="Chromosome"/>
</dbReference>
<proteinExistence type="predicted"/>
<evidence type="ECO:0000313" key="3">
    <source>
        <dbReference type="Proteomes" id="UP001212803"/>
    </source>
</evidence>
<dbReference type="Pfam" id="PF12867">
    <property type="entry name" value="DinB_2"/>
    <property type="match status" value="1"/>
</dbReference>
<keyword evidence="3" id="KW-1185">Reference proteome</keyword>
<evidence type="ECO:0000313" key="2">
    <source>
        <dbReference type="EMBL" id="WBL37126.1"/>
    </source>
</evidence>
<accession>A0ABY7M9A2</accession>
<dbReference type="InterPro" id="IPR034660">
    <property type="entry name" value="DinB/YfiT-like"/>
</dbReference>
<dbReference type="SUPFAM" id="SSF109854">
    <property type="entry name" value="DinB/YfiT-like putative metalloenzymes"/>
    <property type="match status" value="1"/>
</dbReference>
<organism evidence="2 3">
    <name type="scientific">Tepidiforma flava</name>
    <dbReference type="NCBI Taxonomy" id="3004094"/>
    <lineage>
        <taxon>Bacteria</taxon>
        <taxon>Bacillati</taxon>
        <taxon>Chloroflexota</taxon>
        <taxon>Tepidiformia</taxon>
        <taxon>Tepidiformales</taxon>
        <taxon>Tepidiformaceae</taxon>
        <taxon>Tepidiforma</taxon>
    </lineage>
</organism>
<name>A0ABY7M9A2_9CHLR</name>
<dbReference type="EMBL" id="CP115149">
    <property type="protein sequence ID" value="WBL37126.1"/>
    <property type="molecule type" value="Genomic_DNA"/>
</dbReference>
<evidence type="ECO:0000259" key="1">
    <source>
        <dbReference type="Pfam" id="PF12867"/>
    </source>
</evidence>
<feature type="domain" description="DinB-like" evidence="1">
    <location>
        <begin position="42"/>
        <end position="167"/>
    </location>
</feature>
<gene>
    <name evidence="2" type="ORF">O0235_06040</name>
</gene>
<dbReference type="InterPro" id="IPR024775">
    <property type="entry name" value="DinB-like"/>
</dbReference>
<reference evidence="2 3" key="1">
    <citation type="journal article" date="2023" name="ISME J.">
        <title>Thermophilic Dehalococcoidia with unusual traits shed light on an unexpected past.</title>
        <authorList>
            <person name="Palmer M."/>
            <person name="Covington J.K."/>
            <person name="Zhou E.M."/>
            <person name="Thomas S.C."/>
            <person name="Habib N."/>
            <person name="Seymour C.O."/>
            <person name="Lai D."/>
            <person name="Johnston J."/>
            <person name="Hashimi A."/>
            <person name="Jiao J.Y."/>
            <person name="Muok A.R."/>
            <person name="Liu L."/>
            <person name="Xian W.D."/>
            <person name="Zhi X.Y."/>
            <person name="Li M.M."/>
            <person name="Silva L.P."/>
            <person name="Bowen B.P."/>
            <person name="Louie K."/>
            <person name="Briegel A."/>
            <person name="Pett-Ridge J."/>
            <person name="Weber P.K."/>
            <person name="Tocheva E.I."/>
            <person name="Woyke T."/>
            <person name="Northen T.R."/>
            <person name="Mayali X."/>
            <person name="Li W.J."/>
            <person name="Hedlund B.P."/>
        </authorList>
    </citation>
    <scope>NUCLEOTIDE SEQUENCE [LARGE SCALE GENOMIC DNA]</scope>
    <source>
        <strain evidence="2 3">YIM 72310</strain>
    </source>
</reference>
<dbReference type="RefSeq" id="WP_270057640.1">
    <property type="nucleotide sequence ID" value="NZ_CP115149.1"/>
</dbReference>